<gene>
    <name evidence="2" type="ORF">CTI12_AA138760</name>
</gene>
<sequence length="130" mass="14438">MAQYASICFKVADLLRKRHYENPTSTCVGLFTPNNTITLANAEQLLQYCKDVASADSKSHPMGLIGMFIVVASLICAFGMLVDLFYGFRNAKLWFPSIFFSINGASLSLIPFAMILTGISLVRCQVRWSK</sequence>
<dbReference type="AlphaFoldDB" id="A0A2U1PJ11"/>
<dbReference type="PANTHER" id="PTHR35307:SF3">
    <property type="entry name" value="DUF4220 DOMAIN-CONTAINING PROTEIN"/>
    <property type="match status" value="1"/>
</dbReference>
<evidence type="ECO:0000256" key="1">
    <source>
        <dbReference type="SAM" id="Phobius"/>
    </source>
</evidence>
<evidence type="ECO:0000313" key="3">
    <source>
        <dbReference type="Proteomes" id="UP000245207"/>
    </source>
</evidence>
<keyword evidence="1" id="KW-1133">Transmembrane helix</keyword>
<protein>
    <submittedName>
        <fullName evidence="2">Uncharacterized protein</fullName>
    </submittedName>
</protein>
<keyword evidence="1" id="KW-0812">Transmembrane</keyword>
<evidence type="ECO:0000313" key="2">
    <source>
        <dbReference type="EMBL" id="PWA85702.1"/>
    </source>
</evidence>
<feature type="transmembrane region" description="Helical" evidence="1">
    <location>
        <begin position="98"/>
        <end position="122"/>
    </location>
</feature>
<feature type="transmembrane region" description="Helical" evidence="1">
    <location>
        <begin position="64"/>
        <end position="86"/>
    </location>
</feature>
<dbReference type="Proteomes" id="UP000245207">
    <property type="component" value="Unassembled WGS sequence"/>
</dbReference>
<dbReference type="PANTHER" id="PTHR35307">
    <property type="entry name" value="PROTEIN, PUTATIVE-RELATED"/>
    <property type="match status" value="1"/>
</dbReference>
<keyword evidence="1" id="KW-0472">Membrane</keyword>
<reference evidence="2 3" key="1">
    <citation type="journal article" date="2018" name="Mol. Plant">
        <title>The genome of Artemisia annua provides insight into the evolution of Asteraceae family and artemisinin biosynthesis.</title>
        <authorList>
            <person name="Shen Q."/>
            <person name="Zhang L."/>
            <person name="Liao Z."/>
            <person name="Wang S."/>
            <person name="Yan T."/>
            <person name="Shi P."/>
            <person name="Liu M."/>
            <person name="Fu X."/>
            <person name="Pan Q."/>
            <person name="Wang Y."/>
            <person name="Lv Z."/>
            <person name="Lu X."/>
            <person name="Zhang F."/>
            <person name="Jiang W."/>
            <person name="Ma Y."/>
            <person name="Chen M."/>
            <person name="Hao X."/>
            <person name="Li L."/>
            <person name="Tang Y."/>
            <person name="Lv G."/>
            <person name="Zhou Y."/>
            <person name="Sun X."/>
            <person name="Brodelius P.E."/>
            <person name="Rose J.K.C."/>
            <person name="Tang K."/>
        </authorList>
    </citation>
    <scope>NUCLEOTIDE SEQUENCE [LARGE SCALE GENOMIC DNA]</scope>
    <source>
        <strain evidence="3">cv. Huhao1</strain>
        <tissue evidence="2">Leaf</tissue>
    </source>
</reference>
<proteinExistence type="predicted"/>
<dbReference type="EMBL" id="PKPP01001095">
    <property type="protein sequence ID" value="PWA85702.1"/>
    <property type="molecule type" value="Genomic_DNA"/>
</dbReference>
<organism evidence="2 3">
    <name type="scientific">Artemisia annua</name>
    <name type="common">Sweet wormwood</name>
    <dbReference type="NCBI Taxonomy" id="35608"/>
    <lineage>
        <taxon>Eukaryota</taxon>
        <taxon>Viridiplantae</taxon>
        <taxon>Streptophyta</taxon>
        <taxon>Embryophyta</taxon>
        <taxon>Tracheophyta</taxon>
        <taxon>Spermatophyta</taxon>
        <taxon>Magnoliopsida</taxon>
        <taxon>eudicotyledons</taxon>
        <taxon>Gunneridae</taxon>
        <taxon>Pentapetalae</taxon>
        <taxon>asterids</taxon>
        <taxon>campanulids</taxon>
        <taxon>Asterales</taxon>
        <taxon>Asteraceae</taxon>
        <taxon>Asteroideae</taxon>
        <taxon>Anthemideae</taxon>
        <taxon>Artemisiinae</taxon>
        <taxon>Artemisia</taxon>
    </lineage>
</organism>
<keyword evidence="3" id="KW-1185">Reference proteome</keyword>
<accession>A0A2U1PJ11</accession>
<comment type="caution">
    <text evidence="2">The sequence shown here is derived from an EMBL/GenBank/DDBJ whole genome shotgun (WGS) entry which is preliminary data.</text>
</comment>
<name>A0A2U1PJ11_ARTAN</name>